<evidence type="ECO:0000256" key="1">
    <source>
        <dbReference type="ARBA" id="ARBA00022729"/>
    </source>
</evidence>
<dbReference type="SMART" id="SM00915">
    <property type="entry name" value="Jacalin"/>
    <property type="match status" value="3"/>
</dbReference>
<dbReference type="SUPFAM" id="SSF51101">
    <property type="entry name" value="Mannose-binding lectins"/>
    <property type="match status" value="4"/>
</dbReference>
<dbReference type="PANTHER" id="PTHR33589">
    <property type="entry name" value="OS11G0524900 PROTEIN"/>
    <property type="match status" value="1"/>
</dbReference>
<dbReference type="Pfam" id="PF01419">
    <property type="entry name" value="Jacalin"/>
    <property type="match status" value="4"/>
</dbReference>
<dbReference type="InterPro" id="IPR036404">
    <property type="entry name" value="Jacalin-like_lectin_dom_sf"/>
</dbReference>
<dbReference type="AlphaFoldDB" id="A0A4S8LNH2"/>
<dbReference type="PROSITE" id="PS51752">
    <property type="entry name" value="JACALIN_LECTIN"/>
    <property type="match status" value="3"/>
</dbReference>
<keyword evidence="2 4" id="KW-0430">Lectin</keyword>
<feature type="domain" description="Jacalin-type lectin" evidence="3">
    <location>
        <begin position="63"/>
        <end position="205"/>
    </location>
</feature>
<gene>
    <name evidence="4" type="ORF">K435DRAFT_968745</name>
</gene>
<evidence type="ECO:0000259" key="3">
    <source>
        <dbReference type="PROSITE" id="PS51752"/>
    </source>
</evidence>
<dbReference type="Proteomes" id="UP000297245">
    <property type="component" value="Unassembled WGS sequence"/>
</dbReference>
<dbReference type="PANTHER" id="PTHR33589:SF3">
    <property type="entry name" value="ZYMOGEN GRANULE MEMBRANE PROTEIN 16-LIKE"/>
    <property type="match status" value="1"/>
</dbReference>
<dbReference type="Gene3D" id="2.100.10.30">
    <property type="entry name" value="Jacalin-like lectin domain"/>
    <property type="match status" value="4"/>
</dbReference>
<organism evidence="4 5">
    <name type="scientific">Dendrothele bispora (strain CBS 962.96)</name>
    <dbReference type="NCBI Taxonomy" id="1314807"/>
    <lineage>
        <taxon>Eukaryota</taxon>
        <taxon>Fungi</taxon>
        <taxon>Dikarya</taxon>
        <taxon>Basidiomycota</taxon>
        <taxon>Agaricomycotina</taxon>
        <taxon>Agaricomycetes</taxon>
        <taxon>Agaricomycetidae</taxon>
        <taxon>Agaricales</taxon>
        <taxon>Agaricales incertae sedis</taxon>
        <taxon>Dendrothele</taxon>
    </lineage>
</organism>
<protein>
    <submittedName>
        <fullName evidence="4">Mannose-binding lectin</fullName>
    </submittedName>
</protein>
<dbReference type="InterPro" id="IPR001229">
    <property type="entry name" value="Jacalin-like_lectin_dom"/>
</dbReference>
<keyword evidence="1" id="KW-0732">Signal</keyword>
<dbReference type="GO" id="GO:0030246">
    <property type="term" value="F:carbohydrate binding"/>
    <property type="evidence" value="ECO:0007669"/>
    <property type="project" value="UniProtKB-KW"/>
</dbReference>
<evidence type="ECO:0000256" key="2">
    <source>
        <dbReference type="ARBA" id="ARBA00022734"/>
    </source>
</evidence>
<name>A0A4S8LNH2_DENBC</name>
<feature type="domain" description="Jacalin-type lectin" evidence="3">
    <location>
        <begin position="414"/>
        <end position="555"/>
    </location>
</feature>
<keyword evidence="5" id="KW-1185">Reference proteome</keyword>
<accession>A0A4S8LNH2</accession>
<dbReference type="OrthoDB" id="3067285at2759"/>
<dbReference type="EMBL" id="ML179338">
    <property type="protein sequence ID" value="THU90298.1"/>
    <property type="molecule type" value="Genomic_DNA"/>
</dbReference>
<reference evidence="4 5" key="1">
    <citation type="journal article" date="2019" name="Nat. Ecol. Evol.">
        <title>Megaphylogeny resolves global patterns of mushroom evolution.</title>
        <authorList>
            <person name="Varga T."/>
            <person name="Krizsan K."/>
            <person name="Foldi C."/>
            <person name="Dima B."/>
            <person name="Sanchez-Garcia M."/>
            <person name="Sanchez-Ramirez S."/>
            <person name="Szollosi G.J."/>
            <person name="Szarkandi J.G."/>
            <person name="Papp V."/>
            <person name="Albert L."/>
            <person name="Andreopoulos W."/>
            <person name="Angelini C."/>
            <person name="Antonin V."/>
            <person name="Barry K.W."/>
            <person name="Bougher N.L."/>
            <person name="Buchanan P."/>
            <person name="Buyck B."/>
            <person name="Bense V."/>
            <person name="Catcheside P."/>
            <person name="Chovatia M."/>
            <person name="Cooper J."/>
            <person name="Damon W."/>
            <person name="Desjardin D."/>
            <person name="Finy P."/>
            <person name="Geml J."/>
            <person name="Haridas S."/>
            <person name="Hughes K."/>
            <person name="Justo A."/>
            <person name="Karasinski D."/>
            <person name="Kautmanova I."/>
            <person name="Kiss B."/>
            <person name="Kocsube S."/>
            <person name="Kotiranta H."/>
            <person name="LaButti K.M."/>
            <person name="Lechner B.E."/>
            <person name="Liimatainen K."/>
            <person name="Lipzen A."/>
            <person name="Lukacs Z."/>
            <person name="Mihaltcheva S."/>
            <person name="Morgado L.N."/>
            <person name="Niskanen T."/>
            <person name="Noordeloos M.E."/>
            <person name="Ohm R.A."/>
            <person name="Ortiz-Santana B."/>
            <person name="Ovrebo C."/>
            <person name="Racz N."/>
            <person name="Riley R."/>
            <person name="Savchenko A."/>
            <person name="Shiryaev A."/>
            <person name="Soop K."/>
            <person name="Spirin V."/>
            <person name="Szebenyi C."/>
            <person name="Tomsovsky M."/>
            <person name="Tulloss R.E."/>
            <person name="Uehling J."/>
            <person name="Grigoriev I.V."/>
            <person name="Vagvolgyi C."/>
            <person name="Papp T."/>
            <person name="Martin F.M."/>
            <person name="Miettinen O."/>
            <person name="Hibbett D.S."/>
            <person name="Nagy L.G."/>
        </authorList>
    </citation>
    <scope>NUCLEOTIDE SEQUENCE [LARGE SCALE GENOMIC DNA]</scope>
    <source>
        <strain evidence="4 5">CBS 962.96</strain>
    </source>
</reference>
<evidence type="ECO:0000313" key="4">
    <source>
        <dbReference type="EMBL" id="THU90298.1"/>
    </source>
</evidence>
<sequence length="750" mass="82710">MFQRFINPASSFAQNNSGILLRRKQNRPPLHSDNDHMFDEMQHVANGTTGSANENEAAKHFSPIWIGQHTGGRGGSAFDGTHSISGATLQEIRVWSGEYVNAIELKYNFRGNTFTTGRYGGQGGILNTFELAAGEFVVKIEGHAGWYIDHLRFTTNTGRQSKRFGGRRGKPFLWSPPQDIGAVGLGWFSGASGDYVDSLTPYFISYSTDYNVPSMFVCLSMLVLVLTHGLKIEGHQKIMNIKTAWIGQSAGTDTGPGIPFDGSHSVVGARLQEICLWTKDSITAIQLIYTVHGQTFTTGRHGSGHIGTLKTFTLGLGEVIVKIDGRSSSCINQLCFTTNTGRRSQIYGGSGGMPFVWLCPVSFDTAGLGWFTGKIRNSLIDSLAPYFIANDSTPDVEDRISHSDGDNVVNNTIPIWVNQYAGGEGGVAFDCRHSITGAKLQEIWLWESDCIHAIQLLYSLHGGVFTTGYYGNVNKGIRQTFTLTQEEFIVRVDGYASWHINQLCFTTNTGRKSKNFGGKTGKPFIWSSNNNFTGLGWFSGASSDMIDSLTPYFIPYTSVQSSRNVNSGSTESIMNKVRIAWVGECVGGDGGTVFDGAHSISGARLQGIHMWISNVLGSIQLTYTIQGQTFTTGCYGSHRNDLKGYDQNDERDRGVPQTFLLAPGESIVKIEGFAGKYINRLQFTTNTGRESPSYGEEYNEEYVEEYGERYSEEYGERYSEEYGEEYANHFIWTPPKDVGPVSFVINQLPR</sequence>
<proteinExistence type="predicted"/>
<feature type="domain" description="Jacalin-type lectin" evidence="3">
    <location>
        <begin position="244"/>
        <end position="389"/>
    </location>
</feature>
<evidence type="ECO:0000313" key="5">
    <source>
        <dbReference type="Proteomes" id="UP000297245"/>
    </source>
</evidence>
<dbReference type="InterPro" id="IPR052321">
    <property type="entry name" value="PolyBind_ProtTraffic"/>
</dbReference>